<feature type="region of interest" description="Disordered" evidence="2">
    <location>
        <begin position="885"/>
        <end position="947"/>
    </location>
</feature>
<protein>
    <submittedName>
        <fullName evidence="3">Uncharacterized protein</fullName>
    </submittedName>
</protein>
<feature type="compositionally biased region" description="Acidic residues" evidence="2">
    <location>
        <begin position="925"/>
        <end position="947"/>
    </location>
</feature>
<name>A0A9W7KV34_9STRA</name>
<keyword evidence="1" id="KW-0175">Coiled coil</keyword>
<organism evidence="3 4">
    <name type="scientific">Triparma verrucosa</name>
    <dbReference type="NCBI Taxonomy" id="1606542"/>
    <lineage>
        <taxon>Eukaryota</taxon>
        <taxon>Sar</taxon>
        <taxon>Stramenopiles</taxon>
        <taxon>Ochrophyta</taxon>
        <taxon>Bolidophyceae</taxon>
        <taxon>Parmales</taxon>
        <taxon>Triparmaceae</taxon>
        <taxon>Triparma</taxon>
    </lineage>
</organism>
<evidence type="ECO:0000313" key="3">
    <source>
        <dbReference type="EMBL" id="GMI12634.1"/>
    </source>
</evidence>
<reference evidence="4" key="1">
    <citation type="journal article" date="2023" name="Commun. Biol.">
        <title>Genome analysis of Parmales, the sister group of diatoms, reveals the evolutionary specialization of diatoms from phago-mixotrophs to photoautotrophs.</title>
        <authorList>
            <person name="Ban H."/>
            <person name="Sato S."/>
            <person name="Yoshikawa S."/>
            <person name="Yamada K."/>
            <person name="Nakamura Y."/>
            <person name="Ichinomiya M."/>
            <person name="Sato N."/>
            <person name="Blanc-Mathieu R."/>
            <person name="Endo H."/>
            <person name="Kuwata A."/>
            <person name="Ogata H."/>
        </authorList>
    </citation>
    <scope>NUCLEOTIDE SEQUENCE [LARGE SCALE GENOMIC DNA]</scope>
    <source>
        <strain evidence="4">NIES 3699</strain>
    </source>
</reference>
<dbReference type="SUPFAM" id="SSF55874">
    <property type="entry name" value="ATPase domain of HSP90 chaperone/DNA topoisomerase II/histidine kinase"/>
    <property type="match status" value="1"/>
</dbReference>
<sequence length="947" mass="106059">MFIMSSQPSPPGGALPPAPPALSRQNHSMGLEAKGFIDWLSRIYESKEAALFDLLDNADDATFKKSRLKSSKWIEVTPKINLGSAQTNCLSIMNGIDPQCLLSIKNILSFALSSKKGTSEIGENGVGLKQSVCYLCDSGLVVTRKGTTISLGLISSKLNEQIGSVSADEGVTFPRITFEVPENDPNPSVETIGKLLEQADKSGDEWKLTKWKKFTSNINFAELVDDSIKRSKVNAKNSLSGHVGNTEKYDDRKVYDFFRVILFSDGQYGVEDYDVSGDEEIEILSKSVKSSTNNFDDWFIRDSMKTCTFVAENYPRRYLHTLFTVMLSVPSTSDSNSEKFIAVTPIQWHRKLVFLCKHKVLTQKNDEFEKPFDVYIGYDFERSSHPDHQQESLMLTYSRGRLIETDTSFRDTLGVGSNDTGSFRNGLTIILDDCNNQLVLNPTKEGRKRENRRDKVLFDAVGTVVRAFHALVKRYVAPDKSRFVKEIREAIESKVNDVQAQHGQHKIDSLKITDLTECLVGQGRSASYKMKEVEKAKGEHSVHFDQAVSTKKPIGYAFVPVLPARETAQNEEALDPLAPGGGEKVKKRNRGAQKKIDYSANNFDVAEAELFTAAASSSYKAKAARKKREELKKLRYVLLQHEKQGEYRPSWLSDDFDYEHWRKRVMEASDGSVFADLLSELVKGTNDDLKCRRWLQNSSLKEKQACRCPRCIYSQADWDEELSKVKSVQSTHSDLSTALTKLTEMYEYYSYYCTDGSRVIGDGAKLDKKFAERMNSSFATGVTGAALKAKEEELKSALRANDQLQQENEALKIYLWKLEQEKENPPLPAPAPAAPAPAPAPAAPAPAAPAPVPVTDAQQMMQMIMQQQQQMQRMEERQRKQFELLGGAKRAAPASPDEQESSKKKKKERVPIPKPNTGVLRKDVEDNDNDKDEASSSDDEASSSDEI</sequence>
<proteinExistence type="predicted"/>
<feature type="region of interest" description="Disordered" evidence="2">
    <location>
        <begin position="570"/>
        <end position="591"/>
    </location>
</feature>
<dbReference type="Proteomes" id="UP001165160">
    <property type="component" value="Unassembled WGS sequence"/>
</dbReference>
<dbReference type="EMBL" id="BRXX01000450">
    <property type="protein sequence ID" value="GMI12634.1"/>
    <property type="molecule type" value="Genomic_DNA"/>
</dbReference>
<evidence type="ECO:0000313" key="4">
    <source>
        <dbReference type="Proteomes" id="UP001165160"/>
    </source>
</evidence>
<accession>A0A9W7KV34</accession>
<feature type="compositionally biased region" description="Pro residues" evidence="2">
    <location>
        <begin position="8"/>
        <end position="20"/>
    </location>
</feature>
<evidence type="ECO:0000256" key="1">
    <source>
        <dbReference type="SAM" id="Coils"/>
    </source>
</evidence>
<feature type="coiled-coil region" evidence="1">
    <location>
        <begin position="787"/>
        <end position="824"/>
    </location>
</feature>
<feature type="compositionally biased region" description="Pro residues" evidence="2">
    <location>
        <begin position="825"/>
        <end position="852"/>
    </location>
</feature>
<feature type="region of interest" description="Disordered" evidence="2">
    <location>
        <begin position="824"/>
        <end position="852"/>
    </location>
</feature>
<dbReference type="AlphaFoldDB" id="A0A9W7KV34"/>
<dbReference type="InterPro" id="IPR036890">
    <property type="entry name" value="HATPase_C_sf"/>
</dbReference>
<comment type="caution">
    <text evidence="3">The sequence shown here is derived from an EMBL/GenBank/DDBJ whole genome shotgun (WGS) entry which is preliminary data.</text>
</comment>
<evidence type="ECO:0000256" key="2">
    <source>
        <dbReference type="SAM" id="MobiDB-lite"/>
    </source>
</evidence>
<dbReference type="Gene3D" id="3.30.565.10">
    <property type="entry name" value="Histidine kinase-like ATPase, C-terminal domain"/>
    <property type="match status" value="1"/>
</dbReference>
<gene>
    <name evidence="3" type="ORF">TrVE_jg3109</name>
</gene>
<feature type="region of interest" description="Disordered" evidence="2">
    <location>
        <begin position="1"/>
        <end position="24"/>
    </location>
</feature>
<keyword evidence="4" id="KW-1185">Reference proteome</keyword>